<feature type="transmembrane region" description="Helical" evidence="1">
    <location>
        <begin position="122"/>
        <end position="145"/>
    </location>
</feature>
<dbReference type="InterPro" id="IPR009936">
    <property type="entry name" value="DUF1468"/>
</dbReference>
<proteinExistence type="predicted"/>
<reference evidence="3" key="2">
    <citation type="submission" date="2021-04" db="EMBL/GenBank/DDBJ databases">
        <authorList>
            <person name="Gilroy R."/>
        </authorList>
    </citation>
    <scope>NUCLEOTIDE SEQUENCE</scope>
    <source>
        <strain evidence="3">CHK178-16964</strain>
    </source>
</reference>
<protein>
    <submittedName>
        <fullName evidence="3">Tripartite tricarboxylate transporter TctB family protein</fullName>
    </submittedName>
</protein>
<dbReference type="AlphaFoldDB" id="A0A9D2KN90"/>
<keyword evidence="1" id="KW-0472">Membrane</keyword>
<feature type="transmembrane region" description="Helical" evidence="1">
    <location>
        <begin position="38"/>
        <end position="60"/>
    </location>
</feature>
<dbReference type="EMBL" id="DWZA01000004">
    <property type="protein sequence ID" value="HJA70045.1"/>
    <property type="molecule type" value="Genomic_DNA"/>
</dbReference>
<reference evidence="3" key="1">
    <citation type="journal article" date="2021" name="PeerJ">
        <title>Extensive microbial diversity within the chicken gut microbiome revealed by metagenomics and culture.</title>
        <authorList>
            <person name="Gilroy R."/>
            <person name="Ravi A."/>
            <person name="Getino M."/>
            <person name="Pursley I."/>
            <person name="Horton D.L."/>
            <person name="Alikhan N.F."/>
            <person name="Baker D."/>
            <person name="Gharbi K."/>
            <person name="Hall N."/>
            <person name="Watson M."/>
            <person name="Adriaenssens E.M."/>
            <person name="Foster-Nyarko E."/>
            <person name="Jarju S."/>
            <person name="Secka A."/>
            <person name="Antonio M."/>
            <person name="Oren A."/>
            <person name="Chaudhuri R.R."/>
            <person name="La Ragione R."/>
            <person name="Hildebrand F."/>
            <person name="Pallen M.J."/>
        </authorList>
    </citation>
    <scope>NUCLEOTIDE SEQUENCE</scope>
    <source>
        <strain evidence="3">CHK178-16964</strain>
    </source>
</reference>
<evidence type="ECO:0000256" key="1">
    <source>
        <dbReference type="SAM" id="Phobius"/>
    </source>
</evidence>
<dbReference type="Pfam" id="PF07331">
    <property type="entry name" value="TctB"/>
    <property type="match status" value="1"/>
</dbReference>
<evidence type="ECO:0000313" key="4">
    <source>
        <dbReference type="Proteomes" id="UP000823900"/>
    </source>
</evidence>
<comment type="caution">
    <text evidence="3">The sequence shown here is derived from an EMBL/GenBank/DDBJ whole genome shotgun (WGS) entry which is preliminary data.</text>
</comment>
<organism evidence="3 4">
    <name type="scientific">Candidatus Lachnoclostridium stercoravium</name>
    <dbReference type="NCBI Taxonomy" id="2838633"/>
    <lineage>
        <taxon>Bacteria</taxon>
        <taxon>Bacillati</taxon>
        <taxon>Bacillota</taxon>
        <taxon>Clostridia</taxon>
        <taxon>Lachnospirales</taxon>
        <taxon>Lachnospiraceae</taxon>
    </lineage>
</organism>
<evidence type="ECO:0000259" key="2">
    <source>
        <dbReference type="Pfam" id="PF07331"/>
    </source>
</evidence>
<name>A0A9D2KN90_9FIRM</name>
<sequence length="146" mass="15827">MAGEMIISIVTIILCAAAYVNAFTFPGGTSDGVPGAGVFPQALCAIIIALNVILIILEMMKKDKKQRGPMTEEHKDGLKRMVMMVAATAALVILWGMVHFIILCSLYLIVIGLILRQNMKTFIPGAIVSAVLVFFIFQNVLNVMLS</sequence>
<gene>
    <name evidence="3" type="ORF">IAA07_00505</name>
</gene>
<keyword evidence="1" id="KW-0812">Transmembrane</keyword>
<keyword evidence="1" id="KW-1133">Transmembrane helix</keyword>
<feature type="domain" description="DUF1468" evidence="2">
    <location>
        <begin position="6"/>
        <end position="145"/>
    </location>
</feature>
<accession>A0A9D2KN90</accession>
<dbReference type="Proteomes" id="UP000823900">
    <property type="component" value="Unassembled WGS sequence"/>
</dbReference>
<feature type="transmembrane region" description="Helical" evidence="1">
    <location>
        <begin position="81"/>
        <end position="110"/>
    </location>
</feature>
<evidence type="ECO:0000313" key="3">
    <source>
        <dbReference type="EMBL" id="HJA70045.1"/>
    </source>
</evidence>